<name>A0A7G7X6L3_9PSED</name>
<dbReference type="Pfam" id="PF05359">
    <property type="entry name" value="DUF748"/>
    <property type="match status" value="2"/>
</dbReference>
<dbReference type="InterPro" id="IPR008023">
    <property type="entry name" value="DUF748"/>
</dbReference>
<reference evidence="3" key="1">
    <citation type="journal article" date="2020" name="Microbiol. Resour. Announc.">
        <title>Complete genome sequences of four natural Pseudomonas isolates that catabolize a wide range of aromatic compounds relevant to lignin valorization.</title>
        <authorList>
            <person name="Hatmaker E.A."/>
            <person name="Presley G."/>
            <person name="Cannon O."/>
            <person name="Guss A.M."/>
            <person name="Elkins J.G."/>
        </authorList>
    </citation>
    <scope>NUCLEOTIDE SEQUENCE [LARGE SCALE GENOMIC DNA]</scope>
    <source>
        <strain evidence="3">H1F5C</strain>
    </source>
</reference>
<dbReference type="GO" id="GO:0005886">
    <property type="term" value="C:plasma membrane"/>
    <property type="evidence" value="ECO:0007669"/>
    <property type="project" value="TreeGrafter"/>
</dbReference>
<dbReference type="AlphaFoldDB" id="A0A7G7X6L3"/>
<evidence type="ECO:0000256" key="1">
    <source>
        <dbReference type="SAM" id="MobiDB-lite"/>
    </source>
</evidence>
<dbReference type="InterPro" id="IPR052894">
    <property type="entry name" value="AsmA-related"/>
</dbReference>
<organism evidence="2 3">
    <name type="scientific">Pseudomonas protegens</name>
    <dbReference type="NCBI Taxonomy" id="380021"/>
    <lineage>
        <taxon>Bacteria</taxon>
        <taxon>Pseudomonadati</taxon>
        <taxon>Pseudomonadota</taxon>
        <taxon>Gammaproteobacteria</taxon>
        <taxon>Pseudomonadales</taxon>
        <taxon>Pseudomonadaceae</taxon>
        <taxon>Pseudomonas</taxon>
    </lineage>
</organism>
<sequence>MTKGLIRALCALLTALALYSLLGFLILPGIALRVANQQLANYATTPAHIQRIELNPFSLELTVWGLNIGEPGKEQVAFERLYANLQLDSLWTRALHLADVELDQPKTEILFDKDGKLNLLALFKLPASEPTPSDPNAKPFPLRIERIKLAGGYLHFRDLRPSEPIEFIYNKLDFELKNLSTLPDDSADMTLVATGPEGGQIDWSGNFSVIPLTSEGTLKVSDGKMKAWWPYVRDALPLVLEDGVVNLSTHYTFSLAKETKLLLDNTSISVAPFAIKAPDGRPLARLERLDVSETTVDLAKQQVIVGKIRSQKLETWAALEADGQLDWQKLFASQPAKPAPKPQPAAADSPKAPATPSKPWQVLLKDVELRNYQVHLADRKAKPAVALDVGPLNLDLKNFDSLNQSPFTLKLDTGLGKQGKVSASGEVNLNPITAKLKVQTKDIDLRVAQSYISPFIRLELRSGMLGSDLAVDLKKVEPLAFSITGRAEVDQLHTLDTLKTRDFVKWKQVVVEGLNYQHGDSLSISRVNLMQPYARFIINDDRTTNIDDLLIPQPAGGGAKPSGKSAPSSSKPLGIHIGEIAINDGSANFADLSLTPNFATAVQQLNGHVGTIDSRQAKPAEVDVKGKVDRYAPVTIKGSVNPFDPMAALDIATSFKRVELTTLTPYSGKFAGFRIRKGRLNLDLHYMITKGQLKAENKLVVEQLQLGEKVDSPDAVDLPIRLAVALLKDTDGKISIELPISGDLNNPQFSVMPIVWQTLRNLVLRAAEAPFKFIGGLISGGGSEDLSNVAFAPGSSELSKESESALTTLAKALKERPTLRLEIEGTSAQSSDGPLIAEQRLEREYQYNYYKILQRRGDKVPAQASLLQVPEGEKAPLLEGIYRTRLKQQPPAEWAQLSRDERSAKLREGLIKFWSGSDVLLRQLGQERASSIKDFLVDKGQLADDRVYFIDANLGQAESDGKVVTPLHLDSE</sequence>
<dbReference type="RefSeq" id="WP_047306147.1">
    <property type="nucleotide sequence ID" value="NZ_CP060201.1"/>
</dbReference>
<dbReference type="Gene3D" id="3.30.1330.60">
    <property type="entry name" value="OmpA-like domain"/>
    <property type="match status" value="1"/>
</dbReference>
<feature type="region of interest" description="Disordered" evidence="1">
    <location>
        <begin position="334"/>
        <end position="357"/>
    </location>
</feature>
<dbReference type="GO" id="GO:0090313">
    <property type="term" value="P:regulation of protein targeting to membrane"/>
    <property type="evidence" value="ECO:0007669"/>
    <property type="project" value="TreeGrafter"/>
</dbReference>
<protein>
    <submittedName>
        <fullName evidence="2">DUF748 domain-containing protein</fullName>
    </submittedName>
</protein>
<dbReference type="PANTHER" id="PTHR30441">
    <property type="entry name" value="DUF748 DOMAIN-CONTAINING PROTEIN"/>
    <property type="match status" value="1"/>
</dbReference>
<evidence type="ECO:0000313" key="2">
    <source>
        <dbReference type="EMBL" id="QNH75608.1"/>
    </source>
</evidence>
<dbReference type="Proteomes" id="UP000515277">
    <property type="component" value="Chromosome"/>
</dbReference>
<gene>
    <name evidence="2" type="ORF">GGI48_20095</name>
</gene>
<evidence type="ECO:0000313" key="3">
    <source>
        <dbReference type="Proteomes" id="UP000515277"/>
    </source>
</evidence>
<dbReference type="PANTHER" id="PTHR30441:SF8">
    <property type="entry name" value="DUF748 DOMAIN-CONTAINING PROTEIN"/>
    <property type="match status" value="1"/>
</dbReference>
<dbReference type="EMBL" id="CP060201">
    <property type="protein sequence ID" value="QNH75608.1"/>
    <property type="molecule type" value="Genomic_DNA"/>
</dbReference>
<accession>A0A7G7X6L3</accession>
<dbReference type="InterPro" id="IPR036737">
    <property type="entry name" value="OmpA-like_sf"/>
</dbReference>
<feature type="compositionally biased region" description="Low complexity" evidence="1">
    <location>
        <begin position="344"/>
        <end position="357"/>
    </location>
</feature>
<proteinExistence type="predicted"/>